<proteinExistence type="predicted"/>
<dbReference type="EMBL" id="KZ857384">
    <property type="protein sequence ID" value="RDX54672.1"/>
    <property type="molecule type" value="Genomic_DNA"/>
</dbReference>
<accession>A0A371DQ76</accession>
<organism evidence="1 2">
    <name type="scientific">Lentinus brumalis</name>
    <dbReference type="NCBI Taxonomy" id="2498619"/>
    <lineage>
        <taxon>Eukaryota</taxon>
        <taxon>Fungi</taxon>
        <taxon>Dikarya</taxon>
        <taxon>Basidiomycota</taxon>
        <taxon>Agaricomycotina</taxon>
        <taxon>Agaricomycetes</taxon>
        <taxon>Polyporales</taxon>
        <taxon>Polyporaceae</taxon>
        <taxon>Lentinus</taxon>
    </lineage>
</organism>
<keyword evidence="2" id="KW-1185">Reference proteome</keyword>
<name>A0A371DQ76_9APHY</name>
<gene>
    <name evidence="1" type="ORF">OH76DRAFT_988209</name>
</gene>
<evidence type="ECO:0000313" key="1">
    <source>
        <dbReference type="EMBL" id="RDX54672.1"/>
    </source>
</evidence>
<sequence>MTCHRSTVVLPPSMDGGGPRRLSLPSGILQLRCCLPHTCVCVQQDRRPSRCLIISPNNIDAGIWRDHNPSVSTVTAPSRAAHSHGLRVSRYIPPLTATPPPARGRVPSSWLPVFCRLLASLLPSVDLDSCLSLQCSAPRLPHPSLITRASRSFKRNILVLLP</sequence>
<dbReference type="Proteomes" id="UP000256964">
    <property type="component" value="Unassembled WGS sequence"/>
</dbReference>
<reference evidence="1 2" key="1">
    <citation type="journal article" date="2018" name="Biotechnol. Biofuels">
        <title>Integrative visual omics of the white-rot fungus Polyporus brumalis exposes the biotechnological potential of its oxidative enzymes for delignifying raw plant biomass.</title>
        <authorList>
            <person name="Miyauchi S."/>
            <person name="Rancon A."/>
            <person name="Drula E."/>
            <person name="Hage H."/>
            <person name="Chaduli D."/>
            <person name="Favel A."/>
            <person name="Grisel S."/>
            <person name="Henrissat B."/>
            <person name="Herpoel-Gimbert I."/>
            <person name="Ruiz-Duenas F.J."/>
            <person name="Chevret D."/>
            <person name="Hainaut M."/>
            <person name="Lin J."/>
            <person name="Wang M."/>
            <person name="Pangilinan J."/>
            <person name="Lipzen A."/>
            <person name="Lesage-Meessen L."/>
            <person name="Navarro D."/>
            <person name="Riley R."/>
            <person name="Grigoriev I.V."/>
            <person name="Zhou S."/>
            <person name="Raouche S."/>
            <person name="Rosso M.N."/>
        </authorList>
    </citation>
    <scope>NUCLEOTIDE SEQUENCE [LARGE SCALE GENOMIC DNA]</scope>
    <source>
        <strain evidence="1 2">BRFM 1820</strain>
    </source>
</reference>
<dbReference type="AlphaFoldDB" id="A0A371DQ76"/>
<evidence type="ECO:0000313" key="2">
    <source>
        <dbReference type="Proteomes" id="UP000256964"/>
    </source>
</evidence>
<protein>
    <submittedName>
        <fullName evidence="1">Uncharacterized protein</fullName>
    </submittedName>
</protein>